<dbReference type="EMBL" id="JACASE010000014">
    <property type="protein sequence ID" value="KAF6410395.1"/>
    <property type="molecule type" value="Genomic_DNA"/>
</dbReference>
<keyword evidence="3" id="KW-1185">Reference proteome</keyword>
<feature type="region of interest" description="Disordered" evidence="1">
    <location>
        <begin position="105"/>
        <end position="124"/>
    </location>
</feature>
<proteinExistence type="predicted"/>
<gene>
    <name evidence="2" type="ORF">HJG63_008956</name>
</gene>
<accession>A0A7J8CHQ3</accession>
<protein>
    <submittedName>
        <fullName evidence="2">Uncharacterized protein</fullName>
    </submittedName>
</protein>
<dbReference type="Proteomes" id="UP000593571">
    <property type="component" value="Unassembled WGS sequence"/>
</dbReference>
<comment type="caution">
    <text evidence="2">The sequence shown here is derived from an EMBL/GenBank/DDBJ whole genome shotgun (WGS) entry which is preliminary data.</text>
</comment>
<organism evidence="2 3">
    <name type="scientific">Rousettus aegyptiacus</name>
    <name type="common">Egyptian fruit bat</name>
    <name type="synonym">Pteropus aegyptiacus</name>
    <dbReference type="NCBI Taxonomy" id="9407"/>
    <lineage>
        <taxon>Eukaryota</taxon>
        <taxon>Metazoa</taxon>
        <taxon>Chordata</taxon>
        <taxon>Craniata</taxon>
        <taxon>Vertebrata</taxon>
        <taxon>Euteleostomi</taxon>
        <taxon>Mammalia</taxon>
        <taxon>Eutheria</taxon>
        <taxon>Laurasiatheria</taxon>
        <taxon>Chiroptera</taxon>
        <taxon>Yinpterochiroptera</taxon>
        <taxon>Pteropodoidea</taxon>
        <taxon>Pteropodidae</taxon>
        <taxon>Rousettinae</taxon>
        <taxon>Rousettus</taxon>
    </lineage>
</organism>
<reference evidence="2 3" key="1">
    <citation type="journal article" date="2020" name="Nature">
        <title>Six reference-quality genomes reveal evolution of bat adaptations.</title>
        <authorList>
            <person name="Jebb D."/>
            <person name="Huang Z."/>
            <person name="Pippel M."/>
            <person name="Hughes G.M."/>
            <person name="Lavrichenko K."/>
            <person name="Devanna P."/>
            <person name="Winkler S."/>
            <person name="Jermiin L.S."/>
            <person name="Skirmuntt E.C."/>
            <person name="Katzourakis A."/>
            <person name="Burkitt-Gray L."/>
            <person name="Ray D.A."/>
            <person name="Sullivan K.A.M."/>
            <person name="Roscito J.G."/>
            <person name="Kirilenko B.M."/>
            <person name="Davalos L.M."/>
            <person name="Corthals A.P."/>
            <person name="Power M.L."/>
            <person name="Jones G."/>
            <person name="Ransome R.D."/>
            <person name="Dechmann D.K.N."/>
            <person name="Locatelli A.G."/>
            <person name="Puechmaille S.J."/>
            <person name="Fedrigo O."/>
            <person name="Jarvis E.D."/>
            <person name="Hiller M."/>
            <person name="Vernes S.C."/>
            <person name="Myers E.W."/>
            <person name="Teeling E.C."/>
        </authorList>
    </citation>
    <scope>NUCLEOTIDE SEQUENCE [LARGE SCALE GENOMIC DNA]</scope>
    <source>
        <strain evidence="2">MRouAeg1</strain>
        <tissue evidence="2">Muscle</tissue>
    </source>
</reference>
<sequence>MKKVRRRTCQAKVPPAASALVSEQKSVLKKGPAAHHLERSLSSIWEWKEACFVSPLGWVSEGPSVQRLFLAFGWFIPHTGMSDLTPPFPSVTSLQSEDICPLAGSPTGAGGVCEPEEDGMGEQN</sequence>
<feature type="compositionally biased region" description="Acidic residues" evidence="1">
    <location>
        <begin position="114"/>
        <end position="124"/>
    </location>
</feature>
<evidence type="ECO:0000313" key="3">
    <source>
        <dbReference type="Proteomes" id="UP000593571"/>
    </source>
</evidence>
<evidence type="ECO:0000313" key="2">
    <source>
        <dbReference type="EMBL" id="KAF6410395.1"/>
    </source>
</evidence>
<dbReference type="AlphaFoldDB" id="A0A7J8CHQ3"/>
<evidence type="ECO:0000256" key="1">
    <source>
        <dbReference type="SAM" id="MobiDB-lite"/>
    </source>
</evidence>
<name>A0A7J8CHQ3_ROUAE</name>